<dbReference type="OrthoDB" id="305468at2"/>
<dbReference type="AlphaFoldDB" id="A0A0R3JX74"/>
<feature type="domain" description="Cell envelope-related transcriptional attenuator" evidence="2">
    <location>
        <begin position="72"/>
        <end position="223"/>
    </location>
</feature>
<organism evidence="4 5">
    <name type="scientific">Caloramator mitchellensis</name>
    <dbReference type="NCBI Taxonomy" id="908809"/>
    <lineage>
        <taxon>Bacteria</taxon>
        <taxon>Bacillati</taxon>
        <taxon>Bacillota</taxon>
        <taxon>Clostridia</taxon>
        <taxon>Eubacteriales</taxon>
        <taxon>Clostridiaceae</taxon>
        <taxon>Caloramator</taxon>
    </lineage>
</organism>
<evidence type="ECO:0000313" key="5">
    <source>
        <dbReference type="Proteomes" id="UP000052015"/>
    </source>
</evidence>
<evidence type="ECO:0000259" key="3">
    <source>
        <dbReference type="Pfam" id="PF13399"/>
    </source>
</evidence>
<dbReference type="Gene3D" id="3.30.70.2390">
    <property type="match status" value="1"/>
</dbReference>
<dbReference type="Pfam" id="PF03816">
    <property type="entry name" value="LytR_cpsA_psr"/>
    <property type="match status" value="1"/>
</dbReference>
<sequence>MAKKKFLKKLIISLLTIIVLTGGLVFGYGLYYINKVSEHEPVKDFKIKKPVNVLLLGVDIGDPNNKNTSHKRSDTMMLVRFDPVNNKVFMLSIPRDTRVKINGEYKKINFAHSIGGIGLAIETVENLLDLTIDYYFEVDYEGFRQAIDSIGGVDVIIPRDMNYDSHDIKIHFKKGEKVHLNGELAEKFVRWRKNNDGTGYAMGDLGRISTQQEFLKLILDKLKTPSGIIRIPSLIKTVATYSKTNISPKAMIYYTYKMLTLDKNSIENQILKGEAKYISGISYFVYDGEDAFLSNFRNPNKNVQLVILNSTKVNGLAKRYKEKLIHQGFIEIETGNYESKLENSEIRANDKYIAEEIKGILNFGDIKVLDDGQNSKVVIILGQDAVK</sequence>
<dbReference type="EMBL" id="LKHP01000001">
    <property type="protein sequence ID" value="KRQ88160.1"/>
    <property type="molecule type" value="Genomic_DNA"/>
</dbReference>
<evidence type="ECO:0000256" key="1">
    <source>
        <dbReference type="ARBA" id="ARBA00006068"/>
    </source>
</evidence>
<dbReference type="InterPro" id="IPR050922">
    <property type="entry name" value="LytR/CpsA/Psr_CW_biosynth"/>
</dbReference>
<dbReference type="PANTHER" id="PTHR33392">
    <property type="entry name" value="POLYISOPRENYL-TEICHOIC ACID--PEPTIDOGLYCAN TEICHOIC ACID TRANSFERASE TAGU"/>
    <property type="match status" value="1"/>
</dbReference>
<name>A0A0R3JX74_CALMK</name>
<dbReference type="STRING" id="908809.ABG79_00330"/>
<dbReference type="PANTHER" id="PTHR33392:SF6">
    <property type="entry name" value="POLYISOPRENYL-TEICHOIC ACID--PEPTIDOGLYCAN TEICHOIC ACID TRANSFERASE TAGU"/>
    <property type="match status" value="1"/>
</dbReference>
<dbReference type="Proteomes" id="UP000052015">
    <property type="component" value="Unassembled WGS sequence"/>
</dbReference>
<evidence type="ECO:0000313" key="4">
    <source>
        <dbReference type="EMBL" id="KRQ88160.1"/>
    </source>
</evidence>
<dbReference type="NCBIfam" id="TIGR00350">
    <property type="entry name" value="lytR_cpsA_psr"/>
    <property type="match status" value="1"/>
</dbReference>
<keyword evidence="5" id="KW-1185">Reference proteome</keyword>
<dbReference type="Pfam" id="PF13399">
    <property type="entry name" value="LytR_C"/>
    <property type="match status" value="1"/>
</dbReference>
<dbReference type="InterPro" id="IPR004474">
    <property type="entry name" value="LytR_CpsA_psr"/>
</dbReference>
<evidence type="ECO:0000259" key="2">
    <source>
        <dbReference type="Pfam" id="PF03816"/>
    </source>
</evidence>
<protein>
    <submittedName>
        <fullName evidence="4">Putative transcriptional regulator YvhJ</fullName>
    </submittedName>
</protein>
<comment type="similarity">
    <text evidence="1">Belongs to the LytR/CpsA/Psr (LCP) family.</text>
</comment>
<dbReference type="PATRIC" id="fig|908809.3.peg.328"/>
<proteinExistence type="inferred from homology"/>
<feature type="domain" description="LytR/CpsA/Psr regulator C-terminal" evidence="3">
    <location>
        <begin position="303"/>
        <end position="384"/>
    </location>
</feature>
<comment type="caution">
    <text evidence="4">The sequence shown here is derived from an EMBL/GenBank/DDBJ whole genome shotgun (WGS) entry which is preliminary data.</text>
</comment>
<dbReference type="InterPro" id="IPR027381">
    <property type="entry name" value="LytR/CpsA/Psr_C"/>
</dbReference>
<gene>
    <name evidence="4" type="primary">yvhJ</name>
    <name evidence="4" type="ORF">ABG79_00330</name>
</gene>
<accession>A0A0R3JX74</accession>
<reference evidence="4 5" key="1">
    <citation type="submission" date="2015-09" db="EMBL/GenBank/DDBJ databases">
        <title>Draft genome sequence of a Caloramator mitchellensis, a moderate thermophile from the Great Artesian Basin of Australia.</title>
        <authorList>
            <person name="Patel B.K."/>
        </authorList>
    </citation>
    <scope>NUCLEOTIDE SEQUENCE [LARGE SCALE GENOMIC DNA]</scope>
    <source>
        <strain evidence="4 5">VF08</strain>
    </source>
</reference>
<dbReference type="RefSeq" id="WP_057976438.1">
    <property type="nucleotide sequence ID" value="NZ_LKHP01000001.1"/>
</dbReference>
<dbReference type="Gene3D" id="3.40.630.190">
    <property type="entry name" value="LCP protein"/>
    <property type="match status" value="1"/>
</dbReference>